<feature type="transmembrane region" description="Helical" evidence="2">
    <location>
        <begin position="312"/>
        <end position="339"/>
    </location>
</feature>
<dbReference type="AlphaFoldDB" id="A0A9P6ED12"/>
<feature type="region of interest" description="Disordered" evidence="1">
    <location>
        <begin position="132"/>
        <end position="221"/>
    </location>
</feature>
<accession>A0A9P6ED12</accession>
<feature type="compositionally biased region" description="Pro residues" evidence="1">
    <location>
        <begin position="167"/>
        <end position="176"/>
    </location>
</feature>
<feature type="transmembrane region" description="Helical" evidence="2">
    <location>
        <begin position="46"/>
        <end position="62"/>
    </location>
</feature>
<protein>
    <submittedName>
        <fullName evidence="3">Uncharacterized protein</fullName>
    </submittedName>
</protein>
<reference evidence="3" key="1">
    <citation type="submission" date="2020-11" db="EMBL/GenBank/DDBJ databases">
        <authorList>
            <consortium name="DOE Joint Genome Institute"/>
            <person name="Ahrendt S."/>
            <person name="Riley R."/>
            <person name="Andreopoulos W."/>
            <person name="Labutti K."/>
            <person name="Pangilinan J."/>
            <person name="Ruiz-Duenas F.J."/>
            <person name="Barrasa J.M."/>
            <person name="Sanchez-Garcia M."/>
            <person name="Camarero S."/>
            <person name="Miyauchi S."/>
            <person name="Serrano A."/>
            <person name="Linde D."/>
            <person name="Babiker R."/>
            <person name="Drula E."/>
            <person name="Ayuso-Fernandez I."/>
            <person name="Pacheco R."/>
            <person name="Padilla G."/>
            <person name="Ferreira P."/>
            <person name="Barriuso J."/>
            <person name="Kellner H."/>
            <person name="Castanera R."/>
            <person name="Alfaro M."/>
            <person name="Ramirez L."/>
            <person name="Pisabarro A.G."/>
            <person name="Kuo A."/>
            <person name="Tritt A."/>
            <person name="Lipzen A."/>
            <person name="He G."/>
            <person name="Yan M."/>
            <person name="Ng V."/>
            <person name="Cullen D."/>
            <person name="Martin F."/>
            <person name="Rosso M.-N."/>
            <person name="Henrissat B."/>
            <person name="Hibbett D."/>
            <person name="Martinez A.T."/>
            <person name="Grigoriev I.V."/>
        </authorList>
    </citation>
    <scope>NUCLEOTIDE SEQUENCE</scope>
    <source>
        <strain evidence="3">CBS 506.95</strain>
    </source>
</reference>
<gene>
    <name evidence="3" type="ORF">CPB83DRAFT_449591</name>
</gene>
<proteinExistence type="predicted"/>
<feature type="transmembrane region" description="Helical" evidence="2">
    <location>
        <begin position="279"/>
        <end position="300"/>
    </location>
</feature>
<dbReference type="Proteomes" id="UP000807306">
    <property type="component" value="Unassembled WGS sequence"/>
</dbReference>
<keyword evidence="2" id="KW-0812">Transmembrane</keyword>
<keyword evidence="2" id="KW-1133">Transmembrane helix</keyword>
<feature type="region of interest" description="Disordered" evidence="1">
    <location>
        <begin position="359"/>
        <end position="392"/>
    </location>
</feature>
<organism evidence="3 4">
    <name type="scientific">Crepidotus variabilis</name>
    <dbReference type="NCBI Taxonomy" id="179855"/>
    <lineage>
        <taxon>Eukaryota</taxon>
        <taxon>Fungi</taxon>
        <taxon>Dikarya</taxon>
        <taxon>Basidiomycota</taxon>
        <taxon>Agaricomycotina</taxon>
        <taxon>Agaricomycetes</taxon>
        <taxon>Agaricomycetidae</taxon>
        <taxon>Agaricales</taxon>
        <taxon>Agaricineae</taxon>
        <taxon>Crepidotaceae</taxon>
        <taxon>Crepidotus</taxon>
    </lineage>
</organism>
<feature type="transmembrane region" description="Helical" evidence="2">
    <location>
        <begin position="108"/>
        <end position="129"/>
    </location>
</feature>
<evidence type="ECO:0000256" key="1">
    <source>
        <dbReference type="SAM" id="MobiDB-lite"/>
    </source>
</evidence>
<sequence length="480" mass="50889">MNIFATAASIIGAALVGRPLSSDALKLGVGAAKSSTVDSYFGLERLLALVSVLTTVGLTLVADAQYSAFGVQVPYTAYPSVYIPKATRTTRLAATASTPIAFVDSTNVGLWIAGMVLAFVGGSGTALILCGGQSGQNRSSSRSSRSVLQGVDDTGGHQPSFGSGTPHPWPPPPPADPSGGRGMESCSRRPMKPNNLSKKSTSREDPPPSPPPATTTACGDDDKPEVEQLLFGILFGLCLSILAKVVKKFIKNLGKKPTAPKGDRKHSARINVSKTAARALAICVLPVVPLTLLAGCAWNHGPPYAPGKLEPIKIGVIVCAASLATLVLYILFVVARTVFCILDRFYNKMTEDYDDFDEEVGDQTWTDDNPGDDNDNGDDDDNNDGPGNYFFNPEYEIEDVDDIDDEDLGSDFFGEQYDIDDLDFDPDRSRRRLASGSDNRANEEDPISAGEDEDDGGEDGGLDDGPGNALHSVSSHYACS</sequence>
<feature type="region of interest" description="Disordered" evidence="1">
    <location>
        <begin position="404"/>
        <end position="480"/>
    </location>
</feature>
<feature type="compositionally biased region" description="Polar residues" evidence="1">
    <location>
        <begin position="471"/>
        <end position="480"/>
    </location>
</feature>
<dbReference type="EMBL" id="MU157868">
    <property type="protein sequence ID" value="KAF9526707.1"/>
    <property type="molecule type" value="Genomic_DNA"/>
</dbReference>
<evidence type="ECO:0000313" key="3">
    <source>
        <dbReference type="EMBL" id="KAF9526707.1"/>
    </source>
</evidence>
<keyword evidence="4" id="KW-1185">Reference proteome</keyword>
<evidence type="ECO:0000313" key="4">
    <source>
        <dbReference type="Proteomes" id="UP000807306"/>
    </source>
</evidence>
<keyword evidence="2" id="KW-0472">Membrane</keyword>
<comment type="caution">
    <text evidence="3">The sequence shown here is derived from an EMBL/GenBank/DDBJ whole genome shotgun (WGS) entry which is preliminary data.</text>
</comment>
<feature type="compositionally biased region" description="Acidic residues" evidence="1">
    <location>
        <begin position="369"/>
        <end position="383"/>
    </location>
</feature>
<evidence type="ECO:0000256" key="2">
    <source>
        <dbReference type="SAM" id="Phobius"/>
    </source>
</evidence>
<name>A0A9P6ED12_9AGAR</name>
<feature type="compositionally biased region" description="Acidic residues" evidence="1">
    <location>
        <begin position="444"/>
        <end position="462"/>
    </location>
</feature>